<dbReference type="EMBL" id="CP002902">
    <property type="protein sequence ID" value="AEJ43226.1"/>
    <property type="molecule type" value="Genomic_DNA"/>
</dbReference>
<accession>F8IHT6</accession>
<dbReference type="Gene3D" id="3.20.10.10">
    <property type="entry name" value="D-amino Acid Aminotransferase, subunit A, domain 2"/>
    <property type="match status" value="1"/>
</dbReference>
<dbReference type="Gene3D" id="3.30.470.10">
    <property type="match status" value="1"/>
</dbReference>
<evidence type="ECO:0000313" key="2">
    <source>
        <dbReference type="EMBL" id="AEJ43226.1"/>
    </source>
</evidence>
<dbReference type="Pfam" id="PF01063">
    <property type="entry name" value="Aminotran_4"/>
    <property type="match status" value="1"/>
</dbReference>
<proteinExistence type="predicted"/>
<dbReference type="eggNOG" id="COG0147">
    <property type="taxonomic scope" value="Bacteria"/>
</dbReference>
<name>F8IHT6_ALIAT</name>
<evidence type="ECO:0000313" key="3">
    <source>
        <dbReference type="Proteomes" id="UP000000292"/>
    </source>
</evidence>
<reference evidence="2 3" key="1">
    <citation type="journal article" date="2011" name="J. Bacteriol.">
        <title>Complete Genome Sequence of Alicyclobacillus acidocaldarius Strain Tc-4-1.</title>
        <authorList>
            <person name="Chen Y."/>
            <person name="He Y."/>
            <person name="Zhang B."/>
            <person name="Yang J."/>
            <person name="Li W."/>
            <person name="Dong Z."/>
            <person name="Hu S."/>
        </authorList>
    </citation>
    <scope>NUCLEOTIDE SEQUENCE [LARGE SCALE GENOMIC DNA]</scope>
    <source>
        <strain evidence="2 3">Tc-4-1</strain>
    </source>
</reference>
<dbReference type="InterPro" id="IPR015890">
    <property type="entry name" value="Chorismate_C"/>
</dbReference>
<dbReference type="GO" id="GO:0000162">
    <property type="term" value="P:L-tryptophan biosynthetic process"/>
    <property type="evidence" value="ECO:0007669"/>
    <property type="project" value="TreeGrafter"/>
</dbReference>
<dbReference type="STRING" id="1048834.TC41_1287"/>
<dbReference type="PANTHER" id="PTHR11236:SF50">
    <property type="entry name" value="AMINODEOXYCHORISMATE SYNTHASE COMPONENT 1"/>
    <property type="match status" value="1"/>
</dbReference>
<dbReference type="KEGG" id="aad:TC41_1287"/>
<dbReference type="InterPro" id="IPR036038">
    <property type="entry name" value="Aminotransferase-like"/>
</dbReference>
<sequence length="620" mass="70072">MGQLKLVYDFPLEAGEPSRRLVFQHPRHVWCAVRVEDVMAAMKAAAACAKQGAWVCGFVSYEAAPAFAQHLRAHRPFADLPLAWFAAFDRVERSGHGEKASGLDRTPTAPWETGAYNPTGTSPMWWTGFSQPHREAVDHIRRAIARGDVYQVNATGRIAFRGRMAPELLYEALRRSQMASYAAWLHVEPWDIVSVSPELFYRRNGRSIVTRPMKGTSPRARRQEDDLAHRAHLLRSEKERAENVMIVDLLRNDLGQIAVPGTVQVDRLFDVEAYPTVWQMTSTISCVLRGEIDTVDIFRALFPCGSVTGAPKAAAMQAIAVLERVPRGVYCGAIGIWTPDDREVWSVAIRTLVGRRDRGTWMYGTGSGVTWDSSPEREEAEVFIKAAVLERAGMGPFVELLETIRLDDQRWFLYEEHRDRVLASARTFGIPLEPRALDEAMFACAAEHPEGTWRVRLCVSLSGHITWEATPFEDSYFARTIHEALRHAGPRTMAMSPEPVDRQWIWLYHKTTDRAFYDRVRSCAPEAFDVLLYNEDGEVTEGTFGNIAYEIDGTWYTPPVECGLLPGALRSRLIRQGELCERVLHLTEIDRVRRWCWLNSLRGVIPVVLVDGSGPAPRKR</sequence>
<dbReference type="AlphaFoldDB" id="F8IHT6"/>
<dbReference type="SUPFAM" id="SSF56752">
    <property type="entry name" value="D-aminoacid aminotransferase-like PLP-dependent enzymes"/>
    <property type="match status" value="1"/>
</dbReference>
<dbReference type="InterPro" id="IPR001544">
    <property type="entry name" value="Aminotrans_IV"/>
</dbReference>
<dbReference type="PATRIC" id="fig|1048834.4.peg.1225"/>
<dbReference type="OrthoDB" id="9803598at2"/>
<reference evidence="3" key="2">
    <citation type="submission" date="2011-06" db="EMBL/GenBank/DDBJ databases">
        <title>The complete genome sequence of Alicyclobacillus acidocaldarius sp. Tc-4-1.</title>
        <authorList>
            <person name="Chen Y."/>
            <person name="He Y."/>
            <person name="Dong Z."/>
            <person name="Hu S."/>
        </authorList>
    </citation>
    <scope>NUCLEOTIDE SEQUENCE [LARGE SCALE GENOMIC DNA]</scope>
    <source>
        <strain evidence="3">Tc-4-1</strain>
    </source>
</reference>
<gene>
    <name evidence="2" type="primary">pabBC</name>
    <name evidence="2" type="ordered locus">TC41_1287</name>
</gene>
<dbReference type="eggNOG" id="COG0115">
    <property type="taxonomic scope" value="Bacteria"/>
</dbReference>
<dbReference type="InterPro" id="IPR043131">
    <property type="entry name" value="BCAT-like_N"/>
</dbReference>
<dbReference type="Proteomes" id="UP000000292">
    <property type="component" value="Chromosome"/>
</dbReference>
<dbReference type="InterPro" id="IPR005802">
    <property type="entry name" value="ADC_synth_comp_1"/>
</dbReference>
<dbReference type="Pfam" id="PF00425">
    <property type="entry name" value="Chorismate_bind"/>
    <property type="match status" value="1"/>
</dbReference>
<dbReference type="RefSeq" id="WP_014464106.1">
    <property type="nucleotide sequence ID" value="NC_017167.1"/>
</dbReference>
<dbReference type="NCBIfam" id="TIGR00553">
    <property type="entry name" value="pabB"/>
    <property type="match status" value="1"/>
</dbReference>
<organism evidence="2 3">
    <name type="scientific">Alicyclobacillus acidocaldarius (strain Tc-4-1)</name>
    <name type="common">Bacillus acidocaldarius</name>
    <dbReference type="NCBI Taxonomy" id="1048834"/>
    <lineage>
        <taxon>Bacteria</taxon>
        <taxon>Bacillati</taxon>
        <taxon>Bacillota</taxon>
        <taxon>Bacilli</taxon>
        <taxon>Bacillales</taxon>
        <taxon>Alicyclobacillaceae</taxon>
        <taxon>Alicyclobacillus</taxon>
    </lineage>
</organism>
<dbReference type="HOGENOM" id="CLU_006493_6_2_9"/>
<dbReference type="GO" id="GO:0046820">
    <property type="term" value="F:4-amino-4-deoxychorismate synthase activity"/>
    <property type="evidence" value="ECO:0007669"/>
    <property type="project" value="TreeGrafter"/>
</dbReference>
<protein>
    <submittedName>
        <fullName evidence="2">Para-aminobenzoate synthase, subunit I</fullName>
    </submittedName>
</protein>
<dbReference type="SUPFAM" id="SSF56322">
    <property type="entry name" value="ADC synthase"/>
    <property type="match status" value="1"/>
</dbReference>
<feature type="domain" description="Chorismate-utilising enzyme C-terminal" evidence="1">
    <location>
        <begin position="132"/>
        <end position="385"/>
    </location>
</feature>
<dbReference type="Gene3D" id="3.60.120.10">
    <property type="entry name" value="Anthranilate synthase"/>
    <property type="match status" value="1"/>
</dbReference>
<dbReference type="InterPro" id="IPR005801">
    <property type="entry name" value="ADC_synthase"/>
</dbReference>
<dbReference type="InterPro" id="IPR043132">
    <property type="entry name" value="BCAT-like_C"/>
</dbReference>
<dbReference type="PANTHER" id="PTHR11236">
    <property type="entry name" value="AMINOBENZOATE/ANTHRANILATE SYNTHASE"/>
    <property type="match status" value="1"/>
</dbReference>
<dbReference type="GO" id="GO:0009396">
    <property type="term" value="P:folic acid-containing compound biosynthetic process"/>
    <property type="evidence" value="ECO:0007669"/>
    <property type="project" value="InterPro"/>
</dbReference>
<evidence type="ECO:0000259" key="1">
    <source>
        <dbReference type="Pfam" id="PF00425"/>
    </source>
</evidence>
<dbReference type="InterPro" id="IPR019999">
    <property type="entry name" value="Anth_synth_I-like"/>
</dbReference>
<dbReference type="PRINTS" id="PR00095">
    <property type="entry name" value="ANTSNTHASEI"/>
</dbReference>